<proteinExistence type="predicted"/>
<dbReference type="GeneID" id="76198724"/>
<dbReference type="RefSeq" id="WP_248905054.1">
    <property type="nucleotide sequence ID" value="NZ_CP109979.1"/>
</dbReference>
<reference evidence="2 3" key="1">
    <citation type="journal article" date="2019" name="Int. J. Syst. Evol. Microbiol.">
        <title>The Global Catalogue of Microorganisms (GCM) 10K type strain sequencing project: providing services to taxonomists for standard genome sequencing and annotation.</title>
        <authorList>
            <consortium name="The Broad Institute Genomics Platform"/>
            <consortium name="The Broad Institute Genome Sequencing Center for Infectious Disease"/>
            <person name="Wu L."/>
            <person name="Ma J."/>
        </authorList>
    </citation>
    <scope>NUCLEOTIDE SEQUENCE [LARGE SCALE GENOMIC DNA]</scope>
    <source>
        <strain evidence="2 3">RDMS1</strain>
    </source>
</reference>
<evidence type="ECO:0000313" key="2">
    <source>
        <dbReference type="EMBL" id="MFC7189155.1"/>
    </source>
</evidence>
<keyword evidence="3" id="KW-1185">Reference proteome</keyword>
<evidence type="ECO:0000313" key="3">
    <source>
        <dbReference type="Proteomes" id="UP001596417"/>
    </source>
</evidence>
<dbReference type="Pfam" id="PF06240">
    <property type="entry name" value="COXG"/>
    <property type="match status" value="1"/>
</dbReference>
<dbReference type="PANTHER" id="PTHR38588:SF1">
    <property type="entry name" value="BLL0334 PROTEIN"/>
    <property type="match status" value="1"/>
</dbReference>
<evidence type="ECO:0000256" key="1">
    <source>
        <dbReference type="SAM" id="MobiDB-lite"/>
    </source>
</evidence>
<protein>
    <submittedName>
        <fullName evidence="2">CoxG family protein</fullName>
    </submittedName>
</protein>
<dbReference type="PANTHER" id="PTHR38588">
    <property type="entry name" value="BLL0334 PROTEIN"/>
    <property type="match status" value="1"/>
</dbReference>
<dbReference type="SUPFAM" id="SSF55961">
    <property type="entry name" value="Bet v1-like"/>
    <property type="match status" value="1"/>
</dbReference>
<dbReference type="InterPro" id="IPR010419">
    <property type="entry name" value="CO_DH_gsu"/>
</dbReference>
<dbReference type="AlphaFoldDB" id="A0ABD5YIX9"/>
<sequence length="167" mass="17915">MMEFEGEFTSNHSREELWNYFTDPDILTACAPGCDEIVMESPSELAAVISVGVGSVKPTFDVDMVVTQADEPETLRMEVGGNATRNSFDAVAEMNLHSNGDDTTTAHWSAQTNVSGLIASMGQRALGSVSTRLVNNFFEDLEAKADEGVSAESQLQAKEGAEASIDD</sequence>
<dbReference type="InterPro" id="IPR023393">
    <property type="entry name" value="START-like_dom_sf"/>
</dbReference>
<name>A0ABD5YIX9_9EURY</name>
<accession>A0ABD5YIX9</accession>
<gene>
    <name evidence="2" type="ORF">ACFQL7_04365</name>
</gene>
<dbReference type="EMBL" id="JBHTAX010000001">
    <property type="protein sequence ID" value="MFC7189155.1"/>
    <property type="molecule type" value="Genomic_DNA"/>
</dbReference>
<dbReference type="CDD" id="cd05018">
    <property type="entry name" value="CoxG"/>
    <property type="match status" value="1"/>
</dbReference>
<comment type="caution">
    <text evidence="2">The sequence shown here is derived from an EMBL/GenBank/DDBJ whole genome shotgun (WGS) entry which is preliminary data.</text>
</comment>
<dbReference type="Proteomes" id="UP001596417">
    <property type="component" value="Unassembled WGS sequence"/>
</dbReference>
<dbReference type="Gene3D" id="3.30.530.20">
    <property type="match status" value="1"/>
</dbReference>
<organism evidence="2 3">
    <name type="scientific">Halocatena marina</name>
    <dbReference type="NCBI Taxonomy" id="2934937"/>
    <lineage>
        <taxon>Archaea</taxon>
        <taxon>Methanobacteriati</taxon>
        <taxon>Methanobacteriota</taxon>
        <taxon>Stenosarchaea group</taxon>
        <taxon>Halobacteria</taxon>
        <taxon>Halobacteriales</taxon>
        <taxon>Natronomonadaceae</taxon>
        <taxon>Halocatena</taxon>
    </lineage>
</organism>
<feature type="region of interest" description="Disordered" evidence="1">
    <location>
        <begin position="147"/>
        <end position="167"/>
    </location>
</feature>